<sequence>MKKTVLFFAILMTGLFSQSILSQTDDEPVALGLPGDNLNLYAVLDIFQKSKTLEDFEKVLNEQDSKVNNLDLNDDGQIDYIEIDSQKDGNTHAIILQVAVSATEKQDVAVIEVTKDKKNNIHVQIIGDEDLYGKNYIVEPSDAAVGTPNPGYKGDATVIVNNNTTNNYNTTTTTSPSYVTTSVSAWPVVLFLFSPIYVAYRSPWHWGYYPPYWRPWRPVYYHDYWGYHGHYYRNNYYRRTATIRNPRYYNTYSSRRNTSVVVRNNRANGRYNTTYNGRDYKRPAPVTSTRPTRPSTTRPVTRPTNPSTRPGGTTRPVTRPTNPTTRPGGTTRPVTRPTNPATRPVTRPTNPTTRPVTPAVRPTTPVTRPVAPTTRPTTRPAAPVTRPAPARPATSPAAGRGAAAPRGGRTSGN</sequence>
<accession>A0ABX4BYY0</accession>
<keyword evidence="3" id="KW-1185">Reference proteome</keyword>
<proteinExistence type="predicted"/>
<reference evidence="2 3" key="1">
    <citation type="submission" date="2016-11" db="EMBL/GenBank/DDBJ databases">
        <title>Whole genomes of Flavobacteriaceae.</title>
        <authorList>
            <person name="Stine C."/>
            <person name="Li C."/>
            <person name="Tadesse D."/>
        </authorList>
    </citation>
    <scope>NUCLEOTIDE SEQUENCE [LARGE SCALE GENOMIC DNA]</scope>
    <source>
        <strain evidence="2 3">ATCC 51468</strain>
    </source>
</reference>
<dbReference type="RefSeq" id="WP_084607928.1">
    <property type="nucleotide sequence ID" value="NZ_JPRK01000006.1"/>
</dbReference>
<evidence type="ECO:0008006" key="4">
    <source>
        <dbReference type="Google" id="ProtNLM"/>
    </source>
</evidence>
<name>A0ABX4BYY0_9FLAO</name>
<dbReference type="Proteomes" id="UP000198302">
    <property type="component" value="Unassembled WGS sequence"/>
</dbReference>
<evidence type="ECO:0000313" key="3">
    <source>
        <dbReference type="Proteomes" id="UP000198302"/>
    </source>
</evidence>
<gene>
    <name evidence="2" type="ORF">B0A73_19865</name>
</gene>
<feature type="compositionally biased region" description="Low complexity" evidence="1">
    <location>
        <begin position="283"/>
        <end position="413"/>
    </location>
</feature>
<evidence type="ECO:0000313" key="2">
    <source>
        <dbReference type="EMBL" id="OXA84454.1"/>
    </source>
</evidence>
<evidence type="ECO:0000256" key="1">
    <source>
        <dbReference type="SAM" id="MobiDB-lite"/>
    </source>
</evidence>
<organism evidence="2 3">
    <name type="scientific">Flavobacterium hibernum</name>
    <dbReference type="NCBI Taxonomy" id="37752"/>
    <lineage>
        <taxon>Bacteria</taxon>
        <taxon>Pseudomonadati</taxon>
        <taxon>Bacteroidota</taxon>
        <taxon>Flavobacteriia</taxon>
        <taxon>Flavobacteriales</taxon>
        <taxon>Flavobacteriaceae</taxon>
        <taxon>Flavobacterium</taxon>
    </lineage>
</organism>
<protein>
    <recommendedName>
        <fullName evidence="4">EF-hand domain-containing protein</fullName>
    </recommendedName>
</protein>
<dbReference type="PRINTS" id="PR01217">
    <property type="entry name" value="PRICHEXTENSN"/>
</dbReference>
<feature type="region of interest" description="Disordered" evidence="1">
    <location>
        <begin position="264"/>
        <end position="413"/>
    </location>
</feature>
<comment type="caution">
    <text evidence="2">The sequence shown here is derived from an EMBL/GenBank/DDBJ whole genome shotgun (WGS) entry which is preliminary data.</text>
</comment>
<dbReference type="EMBL" id="MUGX01000031">
    <property type="protein sequence ID" value="OXA84454.1"/>
    <property type="molecule type" value="Genomic_DNA"/>
</dbReference>